<evidence type="ECO:0000313" key="1">
    <source>
        <dbReference type="EMBL" id="GFP24425.1"/>
    </source>
</evidence>
<dbReference type="Gene3D" id="3.30.565.60">
    <property type="match status" value="1"/>
</dbReference>
<dbReference type="Proteomes" id="UP000585609">
    <property type="component" value="Unassembled WGS sequence"/>
</dbReference>
<accession>A0A6V8NW02</accession>
<protein>
    <submittedName>
        <fullName evidence="1">Uncharacterized protein</fullName>
    </submittedName>
</protein>
<comment type="caution">
    <text evidence="1">The sequence shown here is derived from an EMBL/GenBank/DDBJ whole genome shotgun (WGS) entry which is preliminary data.</text>
</comment>
<dbReference type="AlphaFoldDB" id="A0A6V8NW02"/>
<dbReference type="Pfam" id="PF13749">
    <property type="entry name" value="HATPase_c_4"/>
    <property type="match status" value="1"/>
</dbReference>
<dbReference type="InterPro" id="IPR038475">
    <property type="entry name" value="RecG_C_sf"/>
</dbReference>
<name>A0A6V8NW02_9ACTN</name>
<feature type="non-terminal residue" evidence="1">
    <location>
        <position position="1"/>
    </location>
</feature>
<sequence>VIVKFLQHFGYVEDIGLGIPNKIIKLMKEHSGKEPELKELGEEFIVTLFPAEAKENMERG</sequence>
<reference evidence="1 2" key="1">
    <citation type="journal article" date="2020" name="Front. Microbiol.">
        <title>Single-cell genomics of novel Actinobacteria with the Wood-Ljungdahl pathway discovered in a serpentinizing system.</title>
        <authorList>
            <person name="Merino N."/>
            <person name="Kawai M."/>
            <person name="Boyd E.S."/>
            <person name="Colman D.R."/>
            <person name="McGlynn S.E."/>
            <person name="Nealson K.H."/>
            <person name="Kurokawa K."/>
            <person name="Hongoh Y."/>
        </authorList>
    </citation>
    <scope>NUCLEOTIDE SEQUENCE [LARGE SCALE GENOMIC DNA]</scope>
    <source>
        <strain evidence="1 2">S09_30</strain>
    </source>
</reference>
<evidence type="ECO:0000313" key="2">
    <source>
        <dbReference type="Proteomes" id="UP000585609"/>
    </source>
</evidence>
<organism evidence="1 2">
    <name type="scientific">Candidatus Hakubella thermalkaliphila</name>
    <dbReference type="NCBI Taxonomy" id="2754717"/>
    <lineage>
        <taxon>Bacteria</taxon>
        <taxon>Bacillati</taxon>
        <taxon>Actinomycetota</taxon>
        <taxon>Actinomycetota incertae sedis</taxon>
        <taxon>Candidatus Hakubellales</taxon>
        <taxon>Candidatus Hakubellaceae</taxon>
        <taxon>Candidatus Hakubella</taxon>
    </lineage>
</organism>
<gene>
    <name evidence="1" type="ORF">HKBW3S09_01892</name>
</gene>
<dbReference type="EMBL" id="BLRW01000554">
    <property type="protein sequence ID" value="GFP24425.1"/>
    <property type="molecule type" value="Genomic_DNA"/>
</dbReference>
<proteinExistence type="predicted"/>